<dbReference type="Proteomes" id="UP000307440">
    <property type="component" value="Unassembled WGS sequence"/>
</dbReference>
<organism evidence="1 2">
    <name type="scientific">Coprinopsis marcescibilis</name>
    <name type="common">Agaric fungus</name>
    <name type="synonym">Psathyrella marcescibilis</name>
    <dbReference type="NCBI Taxonomy" id="230819"/>
    <lineage>
        <taxon>Eukaryota</taxon>
        <taxon>Fungi</taxon>
        <taxon>Dikarya</taxon>
        <taxon>Basidiomycota</taxon>
        <taxon>Agaricomycotina</taxon>
        <taxon>Agaricomycetes</taxon>
        <taxon>Agaricomycetidae</taxon>
        <taxon>Agaricales</taxon>
        <taxon>Agaricineae</taxon>
        <taxon>Psathyrellaceae</taxon>
        <taxon>Coprinopsis</taxon>
    </lineage>
</organism>
<proteinExistence type="predicted"/>
<evidence type="ECO:0000313" key="1">
    <source>
        <dbReference type="EMBL" id="TFK17359.1"/>
    </source>
</evidence>
<protein>
    <submittedName>
        <fullName evidence="1">Uncharacterized protein</fullName>
    </submittedName>
</protein>
<gene>
    <name evidence="1" type="ORF">FA15DRAFT_683552</name>
</gene>
<name>A0A5C3KBB9_COPMA</name>
<evidence type="ECO:0000313" key="2">
    <source>
        <dbReference type="Proteomes" id="UP000307440"/>
    </source>
</evidence>
<sequence>MPPLKTCPLDRKNPFFPFHDRISFDWAKHHFVEMQSSAPDINTGLDVWLAAVVNASQDPNATIPWSSARELYATIDKIQHGSAPFVSIPFKYAGPLPDDPPTWMTEEYNLSVHDTQQVIRDQLASPEFALQFDPRPYRQFNNDGERIWSNLLSGDWAWEEADKIMAENPANKGSMLVPIVSGLDKTTVSVATGHQEYHPFYISVGNLTNEARRGHGNGIIPVAFLPIPHVPKNQKTTLQYKSFVRQMYHACITRIFEPLRAGMTTPEILQCPDGHLRHSVYSIGPVIADYPEQVWLATIVQGWCPKCLSKPKALDKPAGTLRTREGDELLVQRFDPGTLWKGFGLCTDVAPFTEHFPRADIHLLMAPDLLHQVIKGTFKDHLVEWVMDYIKVTYKPESLALAIIADIDRRISAVPIYPGLRRFKDGRDFAQWTGDDSKALMKVYIGSIKGYVPDEMVQCLSAFMNACYIFRRNAITTTALELASLELDKFHALRHVFIQTDTRTHVALPRQHALQHLRRSTKLFGSPNGLCSSMTEARHISAVKEPWRRSNRFNALPQMLRTIDRLEKFSALEHLLRKHGYLAGSTSHYTAQTLFQPANQGHHSPNDEDFDFTQQPQLFDAEPVAGPHTLSTIAMATEYSKSFELVTESFLRYLFLSRHPTRSVPSDVNEAVRFTGKIRVHFSATASFYAPSDVCGIGGMQRQVIRCHPRWKAHPRKDIVLIRQEDSPTLSGMRIAQILLLFSFTDMTNNIIHHCAFVEWFEVVGEHVDADTGMWVVRREGSANARYVSVIQLEMILWGAHLLPVYGTGRLPEEFSFTEALDSFDEYLVNSFVDHHMHELLYD</sequence>
<reference evidence="1 2" key="1">
    <citation type="journal article" date="2019" name="Nat. Ecol. Evol.">
        <title>Megaphylogeny resolves global patterns of mushroom evolution.</title>
        <authorList>
            <person name="Varga T."/>
            <person name="Krizsan K."/>
            <person name="Foldi C."/>
            <person name="Dima B."/>
            <person name="Sanchez-Garcia M."/>
            <person name="Sanchez-Ramirez S."/>
            <person name="Szollosi G.J."/>
            <person name="Szarkandi J.G."/>
            <person name="Papp V."/>
            <person name="Albert L."/>
            <person name="Andreopoulos W."/>
            <person name="Angelini C."/>
            <person name="Antonin V."/>
            <person name="Barry K.W."/>
            <person name="Bougher N.L."/>
            <person name="Buchanan P."/>
            <person name="Buyck B."/>
            <person name="Bense V."/>
            <person name="Catcheside P."/>
            <person name="Chovatia M."/>
            <person name="Cooper J."/>
            <person name="Damon W."/>
            <person name="Desjardin D."/>
            <person name="Finy P."/>
            <person name="Geml J."/>
            <person name="Haridas S."/>
            <person name="Hughes K."/>
            <person name="Justo A."/>
            <person name="Karasinski D."/>
            <person name="Kautmanova I."/>
            <person name="Kiss B."/>
            <person name="Kocsube S."/>
            <person name="Kotiranta H."/>
            <person name="LaButti K.M."/>
            <person name="Lechner B.E."/>
            <person name="Liimatainen K."/>
            <person name="Lipzen A."/>
            <person name="Lukacs Z."/>
            <person name="Mihaltcheva S."/>
            <person name="Morgado L.N."/>
            <person name="Niskanen T."/>
            <person name="Noordeloos M.E."/>
            <person name="Ohm R.A."/>
            <person name="Ortiz-Santana B."/>
            <person name="Ovrebo C."/>
            <person name="Racz N."/>
            <person name="Riley R."/>
            <person name="Savchenko A."/>
            <person name="Shiryaev A."/>
            <person name="Soop K."/>
            <person name="Spirin V."/>
            <person name="Szebenyi C."/>
            <person name="Tomsovsky M."/>
            <person name="Tulloss R.E."/>
            <person name="Uehling J."/>
            <person name="Grigoriev I.V."/>
            <person name="Vagvolgyi C."/>
            <person name="Papp T."/>
            <person name="Martin F.M."/>
            <person name="Miettinen O."/>
            <person name="Hibbett D.S."/>
            <person name="Nagy L.G."/>
        </authorList>
    </citation>
    <scope>NUCLEOTIDE SEQUENCE [LARGE SCALE GENOMIC DNA]</scope>
    <source>
        <strain evidence="1 2">CBS 121175</strain>
    </source>
</reference>
<dbReference type="OrthoDB" id="3199698at2759"/>
<dbReference type="InterPro" id="IPR041078">
    <property type="entry name" value="Plavaka"/>
</dbReference>
<keyword evidence="2" id="KW-1185">Reference proteome</keyword>
<dbReference type="EMBL" id="ML210524">
    <property type="protein sequence ID" value="TFK17359.1"/>
    <property type="molecule type" value="Genomic_DNA"/>
</dbReference>
<dbReference type="AlphaFoldDB" id="A0A5C3KBB9"/>
<dbReference type="Pfam" id="PF18759">
    <property type="entry name" value="Plavaka"/>
    <property type="match status" value="1"/>
</dbReference>
<accession>A0A5C3KBB9</accession>
<dbReference type="STRING" id="230819.A0A5C3KBB9"/>